<dbReference type="Proteomes" id="UP001195769">
    <property type="component" value="Unassembled WGS sequence"/>
</dbReference>
<evidence type="ECO:0000256" key="1">
    <source>
        <dbReference type="SAM" id="MobiDB-lite"/>
    </source>
</evidence>
<dbReference type="EMBL" id="JABBWK010000027">
    <property type="protein sequence ID" value="KAG1900357.1"/>
    <property type="molecule type" value="Genomic_DNA"/>
</dbReference>
<feature type="region of interest" description="Disordered" evidence="1">
    <location>
        <begin position="1"/>
        <end position="24"/>
    </location>
</feature>
<accession>A0AAD4HKZ5</accession>
<keyword evidence="3" id="KW-1185">Reference proteome</keyword>
<reference evidence="2" key="1">
    <citation type="journal article" date="2020" name="New Phytol.">
        <title>Comparative genomics reveals dynamic genome evolution in host specialist ectomycorrhizal fungi.</title>
        <authorList>
            <person name="Lofgren L.A."/>
            <person name="Nguyen N.H."/>
            <person name="Vilgalys R."/>
            <person name="Ruytinx J."/>
            <person name="Liao H.L."/>
            <person name="Branco S."/>
            <person name="Kuo A."/>
            <person name="LaButti K."/>
            <person name="Lipzen A."/>
            <person name="Andreopoulos W."/>
            <person name="Pangilinan J."/>
            <person name="Riley R."/>
            <person name="Hundley H."/>
            <person name="Na H."/>
            <person name="Barry K."/>
            <person name="Grigoriev I.V."/>
            <person name="Stajich J.E."/>
            <person name="Kennedy P.G."/>
        </authorList>
    </citation>
    <scope>NUCLEOTIDE SEQUENCE</scope>
    <source>
        <strain evidence="2">FC203</strain>
    </source>
</reference>
<protein>
    <submittedName>
        <fullName evidence="2">Uncharacterized protein</fullName>
    </submittedName>
</protein>
<name>A0AAD4HKZ5_9AGAM</name>
<proteinExistence type="predicted"/>
<evidence type="ECO:0000313" key="2">
    <source>
        <dbReference type="EMBL" id="KAG1900357.1"/>
    </source>
</evidence>
<sequence length="359" mass="39441">MILSGTCCPRSYPSANQKRPPAGAKARLGGYHLIDHIGDPNGAEGLELEDDPGQPLCNFGADESHIPASTEHLSRSPSPQLHDVSSVVPVVEAHIEHLPDDLQAQKLTKARTVPARNCTSPENGPCYHMQMPEVFTAQLAETSKHEEEQRQRRADEIEVQNRARYHTVVYSWVKDSGQPNMFEFQSGTPSFTWPHLSLNHQVISLMGLAAARVDEGPDYLITVVEGQLVLLKNPNVTQCVDLDSCIRSINDSPPNLRSHLAADRAAVREELCQHHNVLPAPNEVVFHAHSRSQLHHTQDDAKMSASPSELEVEALLLSKGKGKAKPLSEASPSPPPAKPHSVMHSNRSVMRSPKRGVVR</sequence>
<dbReference type="GeneID" id="64661328"/>
<dbReference type="RefSeq" id="XP_041225933.1">
    <property type="nucleotide sequence ID" value="XM_041367030.1"/>
</dbReference>
<organism evidence="2 3">
    <name type="scientific">Suillus fuscotomentosus</name>
    <dbReference type="NCBI Taxonomy" id="1912939"/>
    <lineage>
        <taxon>Eukaryota</taxon>
        <taxon>Fungi</taxon>
        <taxon>Dikarya</taxon>
        <taxon>Basidiomycota</taxon>
        <taxon>Agaricomycotina</taxon>
        <taxon>Agaricomycetes</taxon>
        <taxon>Agaricomycetidae</taxon>
        <taxon>Boletales</taxon>
        <taxon>Suillineae</taxon>
        <taxon>Suillaceae</taxon>
        <taxon>Suillus</taxon>
    </lineage>
</organism>
<dbReference type="AlphaFoldDB" id="A0AAD4HKZ5"/>
<feature type="region of interest" description="Disordered" evidence="1">
    <location>
        <begin position="316"/>
        <end position="359"/>
    </location>
</feature>
<comment type="caution">
    <text evidence="2">The sequence shown here is derived from an EMBL/GenBank/DDBJ whole genome shotgun (WGS) entry which is preliminary data.</text>
</comment>
<gene>
    <name evidence="2" type="ORF">F5891DRAFT_1188672</name>
</gene>
<feature type="compositionally biased region" description="Low complexity" evidence="1">
    <location>
        <begin position="316"/>
        <end position="331"/>
    </location>
</feature>
<evidence type="ECO:0000313" key="3">
    <source>
        <dbReference type="Proteomes" id="UP001195769"/>
    </source>
</evidence>